<reference evidence="1" key="1">
    <citation type="submission" date="2020-05" db="EMBL/GenBank/DDBJ databases">
        <title>Phylogenomic resolution of chytrid fungi.</title>
        <authorList>
            <person name="Stajich J.E."/>
            <person name="Amses K."/>
            <person name="Simmons R."/>
            <person name="Seto K."/>
            <person name="Myers J."/>
            <person name="Bonds A."/>
            <person name="Quandt C.A."/>
            <person name="Barry K."/>
            <person name="Liu P."/>
            <person name="Grigoriev I."/>
            <person name="Longcore J.E."/>
            <person name="James T.Y."/>
        </authorList>
    </citation>
    <scope>NUCLEOTIDE SEQUENCE</scope>
    <source>
        <strain evidence="1">JEL0318</strain>
    </source>
</reference>
<name>A0AAD5SKC0_9FUNG</name>
<evidence type="ECO:0000313" key="1">
    <source>
        <dbReference type="EMBL" id="KAJ3057401.1"/>
    </source>
</evidence>
<dbReference type="AlphaFoldDB" id="A0AAD5SKC0"/>
<proteinExistence type="predicted"/>
<organism evidence="1 2">
    <name type="scientific">Rhizophlyctis rosea</name>
    <dbReference type="NCBI Taxonomy" id="64517"/>
    <lineage>
        <taxon>Eukaryota</taxon>
        <taxon>Fungi</taxon>
        <taxon>Fungi incertae sedis</taxon>
        <taxon>Chytridiomycota</taxon>
        <taxon>Chytridiomycota incertae sedis</taxon>
        <taxon>Chytridiomycetes</taxon>
        <taxon>Rhizophlyctidales</taxon>
        <taxon>Rhizophlyctidaceae</taxon>
        <taxon>Rhizophlyctis</taxon>
    </lineage>
</organism>
<evidence type="ECO:0000313" key="2">
    <source>
        <dbReference type="Proteomes" id="UP001212841"/>
    </source>
</evidence>
<protein>
    <submittedName>
        <fullName evidence="1">Uncharacterized protein</fullName>
    </submittedName>
</protein>
<accession>A0AAD5SKC0</accession>
<comment type="caution">
    <text evidence="1">The sequence shown here is derived from an EMBL/GenBank/DDBJ whole genome shotgun (WGS) entry which is preliminary data.</text>
</comment>
<keyword evidence="2" id="KW-1185">Reference proteome</keyword>
<dbReference type="Proteomes" id="UP001212841">
    <property type="component" value="Unassembled WGS sequence"/>
</dbReference>
<gene>
    <name evidence="1" type="ORF">HK097_007580</name>
</gene>
<sequence length="372" mass="42392">MPRYFSAFQLILSPGTISDFLFVSVKLGLQVTFIKPGTDYGVIPDCLYQDNCGARFLQALCAAYDYIIVGDIVPDGRAFLSDHCLVNTKVKVILQATNRFDLVAPDIGKYHELVRKRLTEQPDRVYFIANNPFEAFYLCRKNINPPRHAVIRATGFAPNEYNQEKHPETFKGNGSTVAFTVKAKQHKDYLQNKLKELDIPFRAFEGSYGGPQTLATYKAVIQLPYQVSVMSLPENLRHGTAYLLPTPSFFLSEFCTNSQNYDMWHAHELCMEPSTTTKKIERLTKWTDWWQPELQGAVAYFGSWEELKEMVKKGEGEGGKVDFEDLKRRAKGVAERGERRSLEGWREVLGMGRGERVESIWQTERIGCGKAD</sequence>
<dbReference type="EMBL" id="JADGJD010000004">
    <property type="protein sequence ID" value="KAJ3057401.1"/>
    <property type="molecule type" value="Genomic_DNA"/>
</dbReference>